<dbReference type="PANTHER" id="PTHR37820:SF1">
    <property type="entry name" value="CELL DIVISION PROTEIN FTSQ"/>
    <property type="match status" value="1"/>
</dbReference>
<keyword evidence="3 10" id="KW-0132">Cell division</keyword>
<evidence type="ECO:0000313" key="10">
    <source>
        <dbReference type="EMBL" id="SDP13859.1"/>
    </source>
</evidence>
<dbReference type="PROSITE" id="PS51779">
    <property type="entry name" value="POTRA"/>
    <property type="match status" value="1"/>
</dbReference>
<dbReference type="GO" id="GO:0005886">
    <property type="term" value="C:plasma membrane"/>
    <property type="evidence" value="ECO:0007669"/>
    <property type="project" value="TreeGrafter"/>
</dbReference>
<keyword evidence="5 8" id="KW-1133">Transmembrane helix</keyword>
<evidence type="ECO:0000256" key="8">
    <source>
        <dbReference type="SAM" id="Phobius"/>
    </source>
</evidence>
<dbReference type="GO" id="GO:0051301">
    <property type="term" value="P:cell division"/>
    <property type="evidence" value="ECO:0007669"/>
    <property type="project" value="UniProtKB-KW"/>
</dbReference>
<evidence type="ECO:0000259" key="9">
    <source>
        <dbReference type="PROSITE" id="PS51779"/>
    </source>
</evidence>
<dbReference type="EMBL" id="LT629710">
    <property type="protein sequence ID" value="SDP13859.1"/>
    <property type="molecule type" value="Genomic_DNA"/>
</dbReference>
<evidence type="ECO:0000256" key="3">
    <source>
        <dbReference type="ARBA" id="ARBA00022618"/>
    </source>
</evidence>
<evidence type="ECO:0000256" key="1">
    <source>
        <dbReference type="ARBA" id="ARBA00004370"/>
    </source>
</evidence>
<keyword evidence="6 8" id="KW-0472">Membrane</keyword>
<dbReference type="STRING" id="1090615.SAMN04515671_3025"/>
<dbReference type="InterPro" id="IPR034746">
    <property type="entry name" value="POTRA"/>
</dbReference>
<reference evidence="10 11" key="1">
    <citation type="submission" date="2016-10" db="EMBL/GenBank/DDBJ databases">
        <authorList>
            <person name="de Groot N.N."/>
        </authorList>
    </citation>
    <scope>NUCLEOTIDE SEQUENCE [LARGE SCALE GENOMIC DNA]</scope>
    <source>
        <strain evidence="11">P4-7,KCTC 19426,CECT 7604</strain>
    </source>
</reference>
<dbReference type="AlphaFoldDB" id="A0A1H0QAZ9"/>
<dbReference type="InterPro" id="IPR005548">
    <property type="entry name" value="Cell_div_FtsQ/DivIB_C"/>
</dbReference>
<evidence type="ECO:0000313" key="11">
    <source>
        <dbReference type="Proteomes" id="UP000198741"/>
    </source>
</evidence>
<keyword evidence="11" id="KW-1185">Reference proteome</keyword>
<feature type="domain" description="POTRA" evidence="9">
    <location>
        <begin position="50"/>
        <end position="122"/>
    </location>
</feature>
<evidence type="ECO:0000256" key="7">
    <source>
        <dbReference type="ARBA" id="ARBA00023306"/>
    </source>
</evidence>
<keyword evidence="7" id="KW-0131">Cell cycle</keyword>
<dbReference type="Proteomes" id="UP000198741">
    <property type="component" value="Chromosome I"/>
</dbReference>
<evidence type="ECO:0000256" key="6">
    <source>
        <dbReference type="ARBA" id="ARBA00023136"/>
    </source>
</evidence>
<comment type="subcellular location">
    <subcellularLocation>
        <location evidence="1">Membrane</location>
    </subcellularLocation>
</comment>
<dbReference type="InterPro" id="IPR013685">
    <property type="entry name" value="POTRA_FtsQ_type"/>
</dbReference>
<organism evidence="10 11">
    <name type="scientific">Nakamurella panacisegetis</name>
    <dbReference type="NCBI Taxonomy" id="1090615"/>
    <lineage>
        <taxon>Bacteria</taxon>
        <taxon>Bacillati</taxon>
        <taxon>Actinomycetota</taxon>
        <taxon>Actinomycetes</taxon>
        <taxon>Nakamurellales</taxon>
        <taxon>Nakamurellaceae</taxon>
        <taxon>Nakamurella</taxon>
    </lineage>
</organism>
<dbReference type="Pfam" id="PF08478">
    <property type="entry name" value="POTRA_1"/>
    <property type="match status" value="1"/>
</dbReference>
<dbReference type="RefSeq" id="WP_090477150.1">
    <property type="nucleotide sequence ID" value="NZ_LT629710.1"/>
</dbReference>
<evidence type="ECO:0000256" key="2">
    <source>
        <dbReference type="ARBA" id="ARBA00022475"/>
    </source>
</evidence>
<protein>
    <submittedName>
        <fullName evidence="10">Cell division protein FtsQ</fullName>
    </submittedName>
</protein>
<dbReference type="OrthoDB" id="9790760at2"/>
<name>A0A1H0QAZ9_9ACTN</name>
<dbReference type="Pfam" id="PF03799">
    <property type="entry name" value="FtsQ_DivIB_C"/>
    <property type="match status" value="1"/>
</dbReference>
<evidence type="ECO:0000256" key="5">
    <source>
        <dbReference type="ARBA" id="ARBA00022989"/>
    </source>
</evidence>
<evidence type="ECO:0000256" key="4">
    <source>
        <dbReference type="ARBA" id="ARBA00022692"/>
    </source>
</evidence>
<dbReference type="Gene3D" id="3.10.20.310">
    <property type="entry name" value="membrane protein fhac"/>
    <property type="match status" value="1"/>
</dbReference>
<keyword evidence="4 8" id="KW-0812">Transmembrane</keyword>
<gene>
    <name evidence="10" type="ORF">SAMN04515671_3025</name>
</gene>
<accession>A0A1H0QAZ9</accession>
<proteinExistence type="predicted"/>
<sequence>MTMTQTPVRPTARTLTTRPPRRTWPYWLAAFVLMAIVGAGAYVVYRTPVFGLQQLEVAAGGGDLSGDVSDEVRAAAGIAEGTPLINIDLDAARRRVLAVPEVATATVARHWPNAVVITVTQRVPVAVTKANGSMWLLDHDGDPYIRVSAANVPAGLLTLQLATPGAGDAATVAALSVAAELKAQVKPLVASISARSAYDVQLLLKDGRTVLWGSPDDGAKKMQILPAALQQPGKTYDVSDPDILTISH</sequence>
<feature type="transmembrane region" description="Helical" evidence="8">
    <location>
        <begin position="24"/>
        <end position="45"/>
    </location>
</feature>
<dbReference type="PANTHER" id="PTHR37820">
    <property type="entry name" value="CELL DIVISION PROTEIN DIVIB"/>
    <property type="match status" value="1"/>
</dbReference>
<keyword evidence="2" id="KW-1003">Cell membrane</keyword>
<dbReference type="InterPro" id="IPR050487">
    <property type="entry name" value="FtsQ_DivIB"/>
</dbReference>